<keyword evidence="2" id="KW-0812">Transmembrane</keyword>
<proteinExistence type="predicted"/>
<dbReference type="RefSeq" id="WP_211310868.1">
    <property type="nucleotide sequence ID" value="NZ_PZZW01000001.1"/>
</dbReference>
<protein>
    <submittedName>
        <fullName evidence="3">Uncharacterized protein</fullName>
    </submittedName>
</protein>
<keyword evidence="2" id="KW-0472">Membrane</keyword>
<dbReference type="EMBL" id="PZZW01000001">
    <property type="protein sequence ID" value="PTM81871.1"/>
    <property type="molecule type" value="Genomic_DNA"/>
</dbReference>
<keyword evidence="2" id="KW-1133">Transmembrane helix</keyword>
<accession>A0ABX5JDH0</accession>
<feature type="transmembrane region" description="Helical" evidence="2">
    <location>
        <begin position="46"/>
        <end position="64"/>
    </location>
</feature>
<evidence type="ECO:0000313" key="3">
    <source>
        <dbReference type="EMBL" id="PTM81871.1"/>
    </source>
</evidence>
<reference evidence="3 4" key="1">
    <citation type="submission" date="2018-04" db="EMBL/GenBank/DDBJ databases">
        <title>Genomic Encyclopedia of Type Strains, Phase III (KMG-III): the genomes of soil and plant-associated and newly described type strains.</title>
        <authorList>
            <person name="Whitman W."/>
        </authorList>
    </citation>
    <scope>NUCLEOTIDE SEQUENCE [LARGE SCALE GENOMIC DNA]</scope>
    <source>
        <strain evidence="3 4">JA192</strain>
    </source>
</reference>
<dbReference type="Proteomes" id="UP000240800">
    <property type="component" value="Unassembled WGS sequence"/>
</dbReference>
<sequence length="296" mass="32872">MGDDQDARTTAGSFEQRLNRLDEAIDRLQPRANRWQQNFDWGAKNFFVFSAVAGAVGTVVLGLWGGGKLYIQTQDLIDRTDRRISAIVGASQPDTASVFGLVGPEDRTIRYSASLEPARIGRQTYYRLFLQARLRVSITGEPGTITGYYVYLEGKMLDAAALGFDGQPDELIKLSWGSPFGENYSESEAEIITSKSSGTIGVSWSISLKDCNRALEVLEKLTSSEEEEMGKTWIVPVFRYIEDAPEFRGFNNQIVRGAVFDCYDEGVGQEFQSSFEDSSELESTSVIDDVKKPSTK</sequence>
<comment type="caution">
    <text evidence="3">The sequence shown here is derived from an EMBL/GenBank/DDBJ whole genome shotgun (WGS) entry which is preliminary data.</text>
</comment>
<keyword evidence="4" id="KW-1185">Reference proteome</keyword>
<feature type="region of interest" description="Disordered" evidence="1">
    <location>
        <begin position="274"/>
        <end position="296"/>
    </location>
</feature>
<name>A0ABX5JDH0_9RHOB</name>
<gene>
    <name evidence="3" type="ORF">C8J29_101818</name>
</gene>
<organism evidence="3 4">
    <name type="scientific">Cereibacter johrii</name>
    <dbReference type="NCBI Taxonomy" id="445629"/>
    <lineage>
        <taxon>Bacteria</taxon>
        <taxon>Pseudomonadati</taxon>
        <taxon>Pseudomonadota</taxon>
        <taxon>Alphaproteobacteria</taxon>
        <taxon>Rhodobacterales</taxon>
        <taxon>Paracoccaceae</taxon>
        <taxon>Cereibacter</taxon>
    </lineage>
</organism>
<evidence type="ECO:0000256" key="1">
    <source>
        <dbReference type="SAM" id="MobiDB-lite"/>
    </source>
</evidence>
<feature type="compositionally biased region" description="Low complexity" evidence="1">
    <location>
        <begin position="274"/>
        <end position="285"/>
    </location>
</feature>
<evidence type="ECO:0000256" key="2">
    <source>
        <dbReference type="SAM" id="Phobius"/>
    </source>
</evidence>
<evidence type="ECO:0000313" key="4">
    <source>
        <dbReference type="Proteomes" id="UP000240800"/>
    </source>
</evidence>